<feature type="compositionally biased region" description="Basic and acidic residues" evidence="1">
    <location>
        <begin position="49"/>
        <end position="67"/>
    </location>
</feature>
<feature type="compositionally biased region" description="Basic residues" evidence="1">
    <location>
        <begin position="1"/>
        <end position="11"/>
    </location>
</feature>
<organism evidence="2 3">
    <name type="scientific">Pisolithus tinctorius Marx 270</name>
    <dbReference type="NCBI Taxonomy" id="870435"/>
    <lineage>
        <taxon>Eukaryota</taxon>
        <taxon>Fungi</taxon>
        <taxon>Dikarya</taxon>
        <taxon>Basidiomycota</taxon>
        <taxon>Agaricomycotina</taxon>
        <taxon>Agaricomycetes</taxon>
        <taxon>Agaricomycetidae</taxon>
        <taxon>Boletales</taxon>
        <taxon>Sclerodermatineae</taxon>
        <taxon>Pisolithaceae</taxon>
        <taxon>Pisolithus</taxon>
    </lineage>
</organism>
<dbReference type="AlphaFoldDB" id="A0A0C3NJS1"/>
<dbReference type="EMBL" id="KN832058">
    <property type="protein sequence ID" value="KIN95900.1"/>
    <property type="molecule type" value="Genomic_DNA"/>
</dbReference>
<evidence type="ECO:0000256" key="1">
    <source>
        <dbReference type="SAM" id="MobiDB-lite"/>
    </source>
</evidence>
<dbReference type="HOGENOM" id="CLU_1678645_0_0_1"/>
<keyword evidence="3" id="KW-1185">Reference proteome</keyword>
<evidence type="ECO:0000313" key="3">
    <source>
        <dbReference type="Proteomes" id="UP000054217"/>
    </source>
</evidence>
<protein>
    <submittedName>
        <fullName evidence="2">Uncharacterized protein</fullName>
    </submittedName>
</protein>
<reference evidence="2 3" key="1">
    <citation type="submission" date="2014-04" db="EMBL/GenBank/DDBJ databases">
        <authorList>
            <consortium name="DOE Joint Genome Institute"/>
            <person name="Kuo A."/>
            <person name="Kohler A."/>
            <person name="Costa M.D."/>
            <person name="Nagy L.G."/>
            <person name="Floudas D."/>
            <person name="Copeland A."/>
            <person name="Barry K.W."/>
            <person name="Cichocki N."/>
            <person name="Veneault-Fourrey C."/>
            <person name="LaButti K."/>
            <person name="Lindquist E.A."/>
            <person name="Lipzen A."/>
            <person name="Lundell T."/>
            <person name="Morin E."/>
            <person name="Murat C."/>
            <person name="Sun H."/>
            <person name="Tunlid A."/>
            <person name="Henrissat B."/>
            <person name="Grigoriev I.V."/>
            <person name="Hibbett D.S."/>
            <person name="Martin F."/>
            <person name="Nordberg H.P."/>
            <person name="Cantor M.N."/>
            <person name="Hua S.X."/>
        </authorList>
    </citation>
    <scope>NUCLEOTIDE SEQUENCE [LARGE SCALE GENOMIC DNA]</scope>
    <source>
        <strain evidence="2 3">Marx 270</strain>
    </source>
</reference>
<sequence>MHVHTHSKRPFCTRDHSATPVDLSAQDFPLGTSGATGTPNNEPRRLKRKGVEGHQDPPDDKRMRTEGMPDIVPITFTCVTRDHDIPLHTRCVVLTHLKYVMGEEMPCFWNGSTPASTIAENVAGHLSNDLSHEGAMLRNAVLEVSKPPNTSDLGDAS</sequence>
<name>A0A0C3NJS1_PISTI</name>
<gene>
    <name evidence="2" type="ORF">M404DRAFT_294241</name>
</gene>
<reference evidence="3" key="2">
    <citation type="submission" date="2015-01" db="EMBL/GenBank/DDBJ databases">
        <title>Evolutionary Origins and Diversification of the Mycorrhizal Mutualists.</title>
        <authorList>
            <consortium name="DOE Joint Genome Institute"/>
            <consortium name="Mycorrhizal Genomics Consortium"/>
            <person name="Kohler A."/>
            <person name="Kuo A."/>
            <person name="Nagy L.G."/>
            <person name="Floudas D."/>
            <person name="Copeland A."/>
            <person name="Barry K.W."/>
            <person name="Cichocki N."/>
            <person name="Veneault-Fourrey C."/>
            <person name="LaButti K."/>
            <person name="Lindquist E.A."/>
            <person name="Lipzen A."/>
            <person name="Lundell T."/>
            <person name="Morin E."/>
            <person name="Murat C."/>
            <person name="Riley R."/>
            <person name="Ohm R."/>
            <person name="Sun H."/>
            <person name="Tunlid A."/>
            <person name="Henrissat B."/>
            <person name="Grigoriev I.V."/>
            <person name="Hibbett D.S."/>
            <person name="Martin F."/>
        </authorList>
    </citation>
    <scope>NUCLEOTIDE SEQUENCE [LARGE SCALE GENOMIC DNA]</scope>
    <source>
        <strain evidence="3">Marx 270</strain>
    </source>
</reference>
<feature type="region of interest" description="Disordered" evidence="1">
    <location>
        <begin position="1"/>
        <end position="68"/>
    </location>
</feature>
<accession>A0A0C3NJS1</accession>
<proteinExistence type="predicted"/>
<evidence type="ECO:0000313" key="2">
    <source>
        <dbReference type="EMBL" id="KIN95900.1"/>
    </source>
</evidence>
<dbReference type="InParanoid" id="A0A0C3NJS1"/>
<dbReference type="Proteomes" id="UP000054217">
    <property type="component" value="Unassembled WGS sequence"/>
</dbReference>